<dbReference type="RefSeq" id="WP_154540968.1">
    <property type="nucleotide sequence ID" value="NZ_VUND01000002.1"/>
</dbReference>
<dbReference type="Proteomes" id="UP000434342">
    <property type="component" value="Unassembled WGS sequence"/>
</dbReference>
<dbReference type="CDD" id="cd10156">
    <property type="entry name" value="FpFrmR-Cterm-like_DUF156"/>
    <property type="match status" value="1"/>
</dbReference>
<comment type="similarity">
    <text evidence="1">Belongs to the CsoR family.</text>
</comment>
<dbReference type="Gene3D" id="1.20.58.1000">
    <property type="entry name" value="Metal-sensitive repressor, helix protomer"/>
    <property type="match status" value="1"/>
</dbReference>
<reference evidence="4 5" key="1">
    <citation type="submission" date="2019-08" db="EMBL/GenBank/DDBJ databases">
        <title>In-depth cultivation of the pig gut microbiome towards novel bacterial diversity and tailored functional studies.</title>
        <authorList>
            <person name="Wylensek D."/>
            <person name="Hitch T.C.A."/>
            <person name="Clavel T."/>
        </authorList>
    </citation>
    <scope>NUCLEOTIDE SEQUENCE [LARGE SCALE GENOMIC DNA]</scope>
    <source>
        <strain evidence="4 5">WB01_CNA04</strain>
    </source>
</reference>
<evidence type="ECO:0000256" key="3">
    <source>
        <dbReference type="SAM" id="MobiDB-lite"/>
    </source>
</evidence>
<dbReference type="AlphaFoldDB" id="A0A6N7WWM0"/>
<dbReference type="PANTHER" id="PTHR33677">
    <property type="entry name" value="TRANSCRIPTIONAL REPRESSOR FRMR-RELATED"/>
    <property type="match status" value="1"/>
</dbReference>
<protein>
    <submittedName>
        <fullName evidence="4">Metal-sensing transcriptional repressor</fullName>
    </submittedName>
</protein>
<dbReference type="GO" id="GO:0003677">
    <property type="term" value="F:DNA binding"/>
    <property type="evidence" value="ECO:0007669"/>
    <property type="project" value="InterPro"/>
</dbReference>
<feature type="region of interest" description="Disordered" evidence="3">
    <location>
        <begin position="1"/>
        <end position="50"/>
    </location>
</feature>
<evidence type="ECO:0000256" key="1">
    <source>
        <dbReference type="ARBA" id="ARBA00005428"/>
    </source>
</evidence>
<dbReference type="EMBL" id="VUND01000002">
    <property type="protein sequence ID" value="MST60441.1"/>
    <property type="molecule type" value="Genomic_DNA"/>
</dbReference>
<evidence type="ECO:0000313" key="5">
    <source>
        <dbReference type="Proteomes" id="UP000434342"/>
    </source>
</evidence>
<gene>
    <name evidence="4" type="ORF">FYJ69_05895</name>
</gene>
<sequence>MAQGKRAARGDGSQGEKNASATAEAAPCGCGASGAATPAHKHTPRSDELKKSVTCRLNRAIGQLNGVKAMIEDDRYCGDVLTQLAAAESAVKAVSRMVMQDHLKTCVVERIQQGDTEVVDEVMDLLRKFGA</sequence>
<name>A0A6N7WWM0_9ACTN</name>
<dbReference type="Pfam" id="PF02583">
    <property type="entry name" value="Trns_repr_metal"/>
    <property type="match status" value="1"/>
</dbReference>
<organism evidence="4 5">
    <name type="scientific">Parafannyhessea umbonata</name>
    <dbReference type="NCBI Taxonomy" id="604330"/>
    <lineage>
        <taxon>Bacteria</taxon>
        <taxon>Bacillati</taxon>
        <taxon>Actinomycetota</taxon>
        <taxon>Coriobacteriia</taxon>
        <taxon>Coriobacteriales</taxon>
        <taxon>Atopobiaceae</taxon>
        <taxon>Parafannyhessea</taxon>
    </lineage>
</organism>
<dbReference type="InterPro" id="IPR003735">
    <property type="entry name" value="Metal_Tscrpt_repr"/>
</dbReference>
<dbReference type="GO" id="GO:0045892">
    <property type="term" value="P:negative regulation of DNA-templated transcription"/>
    <property type="evidence" value="ECO:0007669"/>
    <property type="project" value="UniProtKB-ARBA"/>
</dbReference>
<dbReference type="InterPro" id="IPR038390">
    <property type="entry name" value="Metal_Tscrpt_repr_sf"/>
</dbReference>
<feature type="compositionally biased region" description="Low complexity" evidence="3">
    <location>
        <begin position="23"/>
        <end position="38"/>
    </location>
</feature>
<comment type="caution">
    <text evidence="4">The sequence shown here is derived from an EMBL/GenBank/DDBJ whole genome shotgun (WGS) entry which is preliminary data.</text>
</comment>
<evidence type="ECO:0000313" key="4">
    <source>
        <dbReference type="EMBL" id="MST60441.1"/>
    </source>
</evidence>
<keyword evidence="2" id="KW-0186">Copper</keyword>
<proteinExistence type="inferred from homology"/>
<dbReference type="GO" id="GO:0046872">
    <property type="term" value="F:metal ion binding"/>
    <property type="evidence" value="ECO:0007669"/>
    <property type="project" value="InterPro"/>
</dbReference>
<evidence type="ECO:0000256" key="2">
    <source>
        <dbReference type="ARBA" id="ARBA00023008"/>
    </source>
</evidence>
<accession>A0A6N7WWM0</accession>